<feature type="region of interest" description="Disordered" evidence="3">
    <location>
        <begin position="524"/>
        <end position="549"/>
    </location>
</feature>
<feature type="compositionally biased region" description="Polar residues" evidence="3">
    <location>
        <begin position="667"/>
        <end position="676"/>
    </location>
</feature>
<dbReference type="GO" id="GO:0016618">
    <property type="term" value="F:hydroxypyruvate reductase [NAD(P)H] activity"/>
    <property type="evidence" value="ECO:0007669"/>
    <property type="project" value="TreeGrafter"/>
</dbReference>
<evidence type="ECO:0000256" key="1">
    <source>
        <dbReference type="ARBA" id="ARBA00005854"/>
    </source>
</evidence>
<feature type="compositionally biased region" description="Pro residues" evidence="3">
    <location>
        <begin position="627"/>
        <end position="638"/>
    </location>
</feature>
<evidence type="ECO:0000313" key="5">
    <source>
        <dbReference type="Proteomes" id="UP000095280"/>
    </source>
</evidence>
<protein>
    <submittedName>
        <fullName evidence="6">2-Hacid_dh_C domain-containing protein</fullName>
    </submittedName>
</protein>
<reference evidence="6" key="1">
    <citation type="submission" date="2016-11" db="UniProtKB">
        <authorList>
            <consortium name="WormBaseParasite"/>
        </authorList>
    </citation>
    <scope>IDENTIFICATION</scope>
</reference>
<name>A0A1I8JPJ0_9PLAT</name>
<dbReference type="GO" id="GO:0005829">
    <property type="term" value="C:cytosol"/>
    <property type="evidence" value="ECO:0007669"/>
    <property type="project" value="TreeGrafter"/>
</dbReference>
<evidence type="ECO:0000313" key="6">
    <source>
        <dbReference type="WBParaSite" id="snap_masked-unitig_27628-processed-gene-0.1-mRNA-1"/>
    </source>
</evidence>
<dbReference type="Proteomes" id="UP000095280">
    <property type="component" value="Unplaced"/>
</dbReference>
<dbReference type="WBParaSite" id="snap_masked-unitig_27628-processed-gene-0.1-mRNA-1">
    <property type="protein sequence ID" value="snap_masked-unitig_27628-processed-gene-0.1-mRNA-1"/>
    <property type="gene ID" value="snap_masked-unitig_27628-processed-gene-0.1"/>
</dbReference>
<dbReference type="SUPFAM" id="SSF51735">
    <property type="entry name" value="NAD(P)-binding Rossmann-fold domains"/>
    <property type="match status" value="1"/>
</dbReference>
<evidence type="ECO:0000256" key="2">
    <source>
        <dbReference type="ARBA" id="ARBA00023002"/>
    </source>
</evidence>
<evidence type="ECO:0000256" key="3">
    <source>
        <dbReference type="SAM" id="MobiDB-lite"/>
    </source>
</evidence>
<feature type="region of interest" description="Disordered" evidence="3">
    <location>
        <begin position="667"/>
        <end position="689"/>
    </location>
</feature>
<dbReference type="PANTHER" id="PTHR10996:SF257">
    <property type="entry name" value="GLYOXYLATE REDUCTASE 1"/>
    <property type="match status" value="1"/>
</dbReference>
<dbReference type="GO" id="GO:0051287">
    <property type="term" value="F:NAD binding"/>
    <property type="evidence" value="ECO:0007669"/>
    <property type="project" value="InterPro"/>
</dbReference>
<dbReference type="AlphaFoldDB" id="A0A1I8JPJ0"/>
<dbReference type="InterPro" id="IPR006140">
    <property type="entry name" value="D-isomer_DH_NAD-bd"/>
</dbReference>
<dbReference type="Gene3D" id="3.40.50.720">
    <property type="entry name" value="NAD(P)-binding Rossmann-like Domain"/>
    <property type="match status" value="2"/>
</dbReference>
<keyword evidence="5" id="KW-1185">Reference proteome</keyword>
<dbReference type="InterPro" id="IPR050223">
    <property type="entry name" value="D-isomer_2-hydroxyacid_DH"/>
</dbReference>
<feature type="domain" description="D-isomer specific 2-hydroxyacid dehydrogenase NAD-binding" evidence="4">
    <location>
        <begin position="307"/>
        <end position="437"/>
    </location>
</feature>
<accession>A0A1I8JPJ0</accession>
<evidence type="ECO:0000259" key="4">
    <source>
        <dbReference type="Pfam" id="PF02826"/>
    </source>
</evidence>
<dbReference type="InterPro" id="IPR036291">
    <property type="entry name" value="NAD(P)-bd_dom_sf"/>
</dbReference>
<dbReference type="GO" id="GO:0030267">
    <property type="term" value="F:glyoxylate reductase (NADPH) activity"/>
    <property type="evidence" value="ECO:0007669"/>
    <property type="project" value="TreeGrafter"/>
</dbReference>
<dbReference type="PANTHER" id="PTHR10996">
    <property type="entry name" value="2-HYDROXYACID DEHYDROGENASE-RELATED"/>
    <property type="match status" value="1"/>
</dbReference>
<feature type="region of interest" description="Disordered" evidence="3">
    <location>
        <begin position="598"/>
        <end position="644"/>
    </location>
</feature>
<keyword evidence="2" id="KW-0560">Oxidoreductase</keyword>
<comment type="similarity">
    <text evidence="1">Belongs to the D-isomer specific 2-hydroxyacid dehydrogenase family.</text>
</comment>
<proteinExistence type="inferred from homology"/>
<dbReference type="Pfam" id="PF02826">
    <property type="entry name" value="2-Hacid_dh_C"/>
    <property type="match status" value="1"/>
</dbReference>
<feature type="compositionally biased region" description="Low complexity" evidence="3">
    <location>
        <begin position="608"/>
        <end position="626"/>
    </location>
</feature>
<organism evidence="5 6">
    <name type="scientific">Macrostomum lignano</name>
    <dbReference type="NCBI Taxonomy" id="282301"/>
    <lineage>
        <taxon>Eukaryota</taxon>
        <taxon>Metazoa</taxon>
        <taxon>Spiralia</taxon>
        <taxon>Lophotrochozoa</taxon>
        <taxon>Platyhelminthes</taxon>
        <taxon>Rhabditophora</taxon>
        <taxon>Macrostomorpha</taxon>
        <taxon>Macrostomida</taxon>
        <taxon>Macrostomidae</taxon>
        <taxon>Macrostomum</taxon>
    </lineage>
</organism>
<sequence>RSVLCGLHFSLLFLTPLLFFRLRQAILFLPLSCFASATIFPELGHQTHSLTVVLFSILQLLDRLATQWQSRLLLYFGAVLTTSSELLYQPVSSFGECGLGPRLGGLRVHQLAFFLVSRRPIAEQQQPEGLMLACMFAGVSAQRGITASRAWSRRQLPDKFTASLLRRQLEHPGNCHLARVLPNPLKGNSTRRMAQRSNRLLLQLFSMPDHDRARELIGQVRGAVSTMSVAVDHIDVAACSRGRAFESATRRACLDLQAHRLDLLWHCLLATAGVLPRPIRCAQPARLWGALVPVPHLDRASAAGHRSTSQLAWLGFGRIAARAVGQARLSGFSRALLCTPDPAPKPELAASSQRGILSKFEPVLLAESDFVVICCPETQNQASVQLRRPFKLMPNAVLSLSSGGIGAAGLDVTDPEPLPSDSPLLSLPNCVVLPHIGSADVAPGRPWPSWLLTIWLLGLLGQKMPRNCSDAVLVCCEIITAFDTICLILSSCEINLCFYRSLIPLAHLAGSGVPSLQRRLRQGRPSAQAAGLRPQRLPSLPPPAARPAAPRRRRAAGGCLLCPFDRQPTPLPEAGVWGLKKNFALLEQLERLAVSSDSAVGASGGGDANSASATSGSGASSSTAAASPPPQPPSPPSVPCDENDSHTAELHCLVCSSNLCPDCARTTTQLQDSEPAQSGAGRPEARQDS</sequence>